<dbReference type="EMBL" id="BAAANN010000030">
    <property type="protein sequence ID" value="GAA1978497.1"/>
    <property type="molecule type" value="Genomic_DNA"/>
</dbReference>
<comment type="caution">
    <text evidence="2">The sequence shown here is derived from an EMBL/GenBank/DDBJ whole genome shotgun (WGS) entry which is preliminary data.</text>
</comment>
<dbReference type="InterPro" id="IPR027417">
    <property type="entry name" value="P-loop_NTPase"/>
</dbReference>
<dbReference type="Pfam" id="PF00005">
    <property type="entry name" value="ABC_tran"/>
    <property type="match status" value="1"/>
</dbReference>
<dbReference type="SUPFAM" id="SSF52540">
    <property type="entry name" value="P-loop containing nucleoside triphosphate hydrolases"/>
    <property type="match status" value="1"/>
</dbReference>
<feature type="domain" description="ABC transporter" evidence="1">
    <location>
        <begin position="10"/>
        <end position="222"/>
    </location>
</feature>
<keyword evidence="2" id="KW-0547">Nucleotide-binding</keyword>
<dbReference type="PROSITE" id="PS50893">
    <property type="entry name" value="ABC_TRANSPORTER_2"/>
    <property type="match status" value="1"/>
</dbReference>
<sequence length="223" mass="22905">MIMNGTAAGIYFDSVRTAGGTASTPLNGISLSLAAGSVTAIIGTEDGGAAALLRCVAGLERATSGSVRIGGTDLGLLGDDGLLALRRERIGVLGRSPMLVGALSVQENVELPLRLAGRALADGELDELLERTGLTAHRYERADSLSRALQHRVAFARALAVSPAVIVADEPAADLDPAERRDLFRLLRESGSTVLLASTDATATGFADSALFLADGKLTVAVP</sequence>
<protein>
    <submittedName>
        <fullName evidence="2">ABC transporter ATP-binding protein</fullName>
    </submittedName>
</protein>
<evidence type="ECO:0000313" key="3">
    <source>
        <dbReference type="Proteomes" id="UP001501116"/>
    </source>
</evidence>
<evidence type="ECO:0000259" key="1">
    <source>
        <dbReference type="PROSITE" id="PS50893"/>
    </source>
</evidence>
<dbReference type="PANTHER" id="PTHR24220:SF685">
    <property type="entry name" value="ABC TRANSPORTER RELATED"/>
    <property type="match status" value="1"/>
</dbReference>
<dbReference type="Proteomes" id="UP001501116">
    <property type="component" value="Unassembled WGS sequence"/>
</dbReference>
<proteinExistence type="predicted"/>
<keyword evidence="2" id="KW-0067">ATP-binding</keyword>
<dbReference type="GO" id="GO:0005524">
    <property type="term" value="F:ATP binding"/>
    <property type="evidence" value="ECO:0007669"/>
    <property type="project" value="UniProtKB-KW"/>
</dbReference>
<dbReference type="InterPro" id="IPR003439">
    <property type="entry name" value="ABC_transporter-like_ATP-bd"/>
</dbReference>
<reference evidence="2 3" key="1">
    <citation type="journal article" date="2019" name="Int. J. Syst. Evol. Microbiol.">
        <title>The Global Catalogue of Microorganisms (GCM) 10K type strain sequencing project: providing services to taxonomists for standard genome sequencing and annotation.</title>
        <authorList>
            <consortium name="The Broad Institute Genomics Platform"/>
            <consortium name="The Broad Institute Genome Sequencing Center for Infectious Disease"/>
            <person name="Wu L."/>
            <person name="Ma J."/>
        </authorList>
    </citation>
    <scope>NUCLEOTIDE SEQUENCE [LARGE SCALE GENOMIC DNA]</scope>
    <source>
        <strain evidence="2 3">JCM 14545</strain>
    </source>
</reference>
<keyword evidence="3" id="KW-1185">Reference proteome</keyword>
<organism evidence="2 3">
    <name type="scientific">Amycolatopsis minnesotensis</name>
    <dbReference type="NCBI Taxonomy" id="337894"/>
    <lineage>
        <taxon>Bacteria</taxon>
        <taxon>Bacillati</taxon>
        <taxon>Actinomycetota</taxon>
        <taxon>Actinomycetes</taxon>
        <taxon>Pseudonocardiales</taxon>
        <taxon>Pseudonocardiaceae</taxon>
        <taxon>Amycolatopsis</taxon>
    </lineage>
</organism>
<name>A0ABN2S128_9PSEU</name>
<dbReference type="InterPro" id="IPR015854">
    <property type="entry name" value="ABC_transpr_LolD-like"/>
</dbReference>
<dbReference type="Gene3D" id="3.40.50.300">
    <property type="entry name" value="P-loop containing nucleotide triphosphate hydrolases"/>
    <property type="match status" value="1"/>
</dbReference>
<dbReference type="PANTHER" id="PTHR24220">
    <property type="entry name" value="IMPORT ATP-BINDING PROTEIN"/>
    <property type="match status" value="1"/>
</dbReference>
<accession>A0ABN2S128</accession>
<gene>
    <name evidence="2" type="ORF">GCM10009754_63150</name>
</gene>
<evidence type="ECO:0000313" key="2">
    <source>
        <dbReference type="EMBL" id="GAA1978497.1"/>
    </source>
</evidence>